<feature type="chain" id="PRO_5041766154" description="Epidermal patterning factor-like protein" evidence="7">
    <location>
        <begin position="26"/>
        <end position="113"/>
    </location>
</feature>
<keyword evidence="9" id="KW-1185">Reference proteome</keyword>
<dbReference type="InterPro" id="IPR039455">
    <property type="entry name" value="EPFL"/>
</dbReference>
<reference evidence="8" key="1">
    <citation type="journal article" date="2023" name="bioRxiv">
        <title>Improved chromosome-level genome assembly for marigold (Tagetes erecta).</title>
        <authorList>
            <person name="Jiang F."/>
            <person name="Yuan L."/>
            <person name="Wang S."/>
            <person name="Wang H."/>
            <person name="Xu D."/>
            <person name="Wang A."/>
            <person name="Fan W."/>
        </authorList>
    </citation>
    <scope>NUCLEOTIDE SEQUENCE</scope>
    <source>
        <strain evidence="8">WSJ</strain>
        <tissue evidence="8">Leaf</tissue>
    </source>
</reference>
<dbReference type="PANTHER" id="PTHR33109:SF6">
    <property type="entry name" value="EPIDERMAL PATTERNING FACTOR-LIKE PROTEIN 7-RELATED"/>
    <property type="match status" value="1"/>
</dbReference>
<dbReference type="PANTHER" id="PTHR33109">
    <property type="entry name" value="EPIDERMAL PATTERNING FACTOR-LIKE PROTEIN 4"/>
    <property type="match status" value="1"/>
</dbReference>
<evidence type="ECO:0000313" key="9">
    <source>
        <dbReference type="Proteomes" id="UP001229421"/>
    </source>
</evidence>
<proteinExistence type="inferred from homology"/>
<comment type="function">
    <text evidence="7">Controls stomatal patterning.</text>
</comment>
<name>A0AAD8P6L6_TARER</name>
<keyword evidence="4 7" id="KW-0964">Secreted</keyword>
<evidence type="ECO:0000256" key="6">
    <source>
        <dbReference type="ARBA" id="ARBA00023157"/>
    </source>
</evidence>
<accession>A0AAD8P6L6</accession>
<dbReference type="Pfam" id="PF17181">
    <property type="entry name" value="EPF"/>
    <property type="match status" value="1"/>
</dbReference>
<sequence>MMKNIHSHILLLVTIVFIILNCGESLHPHHFTHQGKGGHSGSPKQEHPKAGEHVELGMEMYPTGSSIPDCSHACGPCFPCRRVMISFKCSMTESCPVVYRCTCRGRYYHVPSN</sequence>
<dbReference type="EMBL" id="JAUHHV010000001">
    <property type="protein sequence ID" value="KAK1435498.1"/>
    <property type="molecule type" value="Genomic_DNA"/>
</dbReference>
<gene>
    <name evidence="8" type="ORF">QVD17_01262</name>
</gene>
<feature type="signal peptide" evidence="7">
    <location>
        <begin position="1"/>
        <end position="25"/>
    </location>
</feature>
<evidence type="ECO:0000256" key="2">
    <source>
        <dbReference type="ARBA" id="ARBA00008127"/>
    </source>
</evidence>
<evidence type="ECO:0000256" key="7">
    <source>
        <dbReference type="RuleBase" id="RU367102"/>
    </source>
</evidence>
<evidence type="ECO:0000256" key="4">
    <source>
        <dbReference type="ARBA" id="ARBA00022525"/>
    </source>
</evidence>
<keyword evidence="6" id="KW-1015">Disulfide bond</keyword>
<organism evidence="8 9">
    <name type="scientific">Tagetes erecta</name>
    <name type="common">African marigold</name>
    <dbReference type="NCBI Taxonomy" id="13708"/>
    <lineage>
        <taxon>Eukaryota</taxon>
        <taxon>Viridiplantae</taxon>
        <taxon>Streptophyta</taxon>
        <taxon>Embryophyta</taxon>
        <taxon>Tracheophyta</taxon>
        <taxon>Spermatophyta</taxon>
        <taxon>Magnoliopsida</taxon>
        <taxon>eudicotyledons</taxon>
        <taxon>Gunneridae</taxon>
        <taxon>Pentapetalae</taxon>
        <taxon>asterids</taxon>
        <taxon>campanulids</taxon>
        <taxon>Asterales</taxon>
        <taxon>Asteraceae</taxon>
        <taxon>Asteroideae</taxon>
        <taxon>Heliantheae alliance</taxon>
        <taxon>Tageteae</taxon>
        <taxon>Tagetes</taxon>
    </lineage>
</organism>
<keyword evidence="3 7" id="KW-0217">Developmental protein</keyword>
<evidence type="ECO:0000256" key="5">
    <source>
        <dbReference type="ARBA" id="ARBA00022729"/>
    </source>
</evidence>
<keyword evidence="5 7" id="KW-0732">Signal</keyword>
<comment type="similarity">
    <text evidence="2 7">Belongs to the plant cysteine rich small secretory peptide family. Epidermal patterning factor subfamily.</text>
</comment>
<dbReference type="GO" id="GO:0005576">
    <property type="term" value="C:extracellular region"/>
    <property type="evidence" value="ECO:0007669"/>
    <property type="project" value="UniProtKB-SubCell"/>
</dbReference>
<evidence type="ECO:0000313" key="8">
    <source>
        <dbReference type="EMBL" id="KAK1435498.1"/>
    </source>
</evidence>
<protein>
    <recommendedName>
        <fullName evidence="7">Epidermal patterning factor-like protein</fullName>
    </recommendedName>
</protein>
<comment type="subcellular location">
    <subcellularLocation>
        <location evidence="1 7">Secreted</location>
    </subcellularLocation>
</comment>
<evidence type="ECO:0000256" key="1">
    <source>
        <dbReference type="ARBA" id="ARBA00004613"/>
    </source>
</evidence>
<dbReference type="Proteomes" id="UP001229421">
    <property type="component" value="Unassembled WGS sequence"/>
</dbReference>
<dbReference type="AlphaFoldDB" id="A0AAD8P6L6"/>
<comment type="caution">
    <text evidence="8">The sequence shown here is derived from an EMBL/GenBank/DDBJ whole genome shotgun (WGS) entry which is preliminary data.</text>
</comment>
<evidence type="ECO:0000256" key="3">
    <source>
        <dbReference type="ARBA" id="ARBA00022473"/>
    </source>
</evidence>
<dbReference type="GO" id="GO:0010052">
    <property type="term" value="P:guard cell differentiation"/>
    <property type="evidence" value="ECO:0007669"/>
    <property type="project" value="UniProtKB-UniRule"/>
</dbReference>